<reference evidence="18 19" key="1">
    <citation type="submission" date="2016-06" db="EMBL/GenBank/DDBJ databases">
        <title>Evolution of pathogenesis and genome organization in the Tremellales.</title>
        <authorList>
            <person name="Cuomo C."/>
            <person name="Litvintseva A."/>
            <person name="Heitman J."/>
            <person name="Chen Y."/>
            <person name="Sun S."/>
            <person name="Springer D."/>
            <person name="Dromer F."/>
            <person name="Young S."/>
            <person name="Zeng Q."/>
            <person name="Chapman S."/>
            <person name="Gujja S."/>
            <person name="Saif S."/>
            <person name="Birren B."/>
        </authorList>
    </citation>
    <scope>NUCLEOTIDE SEQUENCE [LARGE SCALE GENOMIC DNA]</scope>
    <source>
        <strain evidence="18 19">ATCC 28783</strain>
    </source>
</reference>
<dbReference type="SUPFAM" id="SSF54160">
    <property type="entry name" value="Chromo domain-like"/>
    <property type="match status" value="2"/>
</dbReference>
<keyword evidence="8" id="KW-0067">ATP-binding</keyword>
<dbReference type="InterPro" id="IPR023780">
    <property type="entry name" value="Chromo_domain"/>
</dbReference>
<keyword evidence="11 18" id="KW-0238">DNA-binding</keyword>
<dbReference type="GO" id="GO:0042393">
    <property type="term" value="F:histone binding"/>
    <property type="evidence" value="ECO:0007669"/>
    <property type="project" value="TreeGrafter"/>
</dbReference>
<dbReference type="FunFam" id="3.40.50.10810:FF:000005">
    <property type="entry name" value="Photoperiod-independent early flowering 1"/>
    <property type="match status" value="1"/>
</dbReference>
<feature type="compositionally biased region" description="Polar residues" evidence="14">
    <location>
        <begin position="1304"/>
        <end position="1313"/>
    </location>
</feature>
<evidence type="ECO:0000256" key="12">
    <source>
        <dbReference type="ARBA" id="ARBA00023163"/>
    </source>
</evidence>
<dbReference type="Pfam" id="PF00385">
    <property type="entry name" value="Chromo"/>
    <property type="match status" value="1"/>
</dbReference>
<dbReference type="InterPro" id="IPR001650">
    <property type="entry name" value="Helicase_C-like"/>
</dbReference>
<sequence length="1788" mass="201074">MNPTSMQHLMNVYNINDGVNDHNDQSHSTQVGINRIINHDTSTNHPFSQSTPNQPYQPTPNLPHISQIQNPTLDQEMKERPPLSQKVDQTFPTYTNNGQHRTNEVGLNGVSSDDIAQTVDTLVQKESQNGHVKYHQQISSNGNMAIHGDGQRVNVNVNASVGPERGNMVETKMNGSLTPTPHITLQLPKPLSTAPNRSERTLDLTPTIPHGGIQLEGRVNSTIPSKITLVEGVTSSFSPTLPDTHTGLTERHNIVSPTYADSTTRPNIISPTYTEPTTRPNIISPTDAEPTTARLGPTFPGGRSDSSVKITASFSPSKSEQTTNLATSFSPNKPEQTSNLTSIMSDDLTEPSDSVDSEDDAEGEEVGYTSIPPPDNESDADEEEEGDFQDDVEDEEDEEDEEPMDDDDDLDFGSKGKTRKKKKVKVEKVKETREKEGFGKKRKSLAAFPQRRERSASSDEDYAKKSHKKKRFPQTPGSSRGTPDATFDSDAWRRGAAKKVVSYNEAEVDYGLEEDEVYYEAGGEAEGAPGTDEIDQVLSHTRHEDHLQDPKDDPTLNLRFHVKWKGYSHIHNTDEVYSFLKGFKGFKKVENYITKIWMIEQQFLNPSIDAQWKPSREELEQYDIDRERIKELQASWKIVERVLDEKEDVRDGQRVSLFFCKWTNLQYAESTWETYEEIRETAQSAIDEFHARQSRTTLPARSAAYALTNRPVYQKITEDPPYLTDHGELKPFQLTGLNWLAYLWCKGENGILADEMGLGKTVQSVSFLSYLFHTQHQYGPFLVVVPLSTISAWQSQFRIWAPDLNVVSYMGSAASREVIRQTEFGPLRALRFNVLLTTYEFILKDRADLGQIKWQALAVDEAHRLKNHESQLYEALKSFSTASRLLITGTPLQNNVKELLALMHFLMPERFQLANDFDLTDVDQEAKIKDLHEKLGTLMLRRLKKDVVKELPTKSEKILRVELSPMQTHYYKSELTRQNFAVLSKGGTQQVSLMNIAMELKKASNHPYLFDGAEDRSKSIHEILRGLVMNSGKMVLLDKLLTRLKADGHRVLIFSQMVRLLDIISDYLSARGYVFQRLDGTVPSDVRKKSIEHFNAPGSPDFAFLLSTRAGGLGINLETADTVIIFDSDYNPQNDLQAMARAHRIGQQRHVSIYRFVSKGTIEEDILERARRKMILEYAIINQVDTTGGHINGTSTPRDKPGEFSKEELSAMLKFGAQSIYKTDESAQSKKLDEMDLDDILTKADAFDTESAAQPGGTSLGGEGFLASFAAIQDVKNDPLDELSWDEIIPAEERIKAEEEEIKTSSTDAMVQSSRKRAAARPPGTYEGMDNDIGEDGSKPGSPSDKKAKTPGAPRKSNAQKALELKERDLRVLIRGIQKWGDIRSRYDIIVKEAKLENKNRVIIIQTCEDVVSEAEAAVAKHKAHLRSLQDRGEPISSSLRQKAVLFSYNSVSSINAETVVARYYELKAVVEHFKRIEDITTYRIPHDSIKPTQNWTVEWGPEEDTKLLIGIWRHGFGSWEQISQDGQLNLTEKMFLEDPKVAKSTTNEKPGIPGPIHLVRRGDYLCSLIREYEENRRVMIEQQKLIEQMPVKEGFGYEQPVLQVRLPSMSSTPGAGPSKARTSAVVDDSLLASGKEGKAKRRKTPEFTDSEDEDSCSSMDENAVKNLLRPVKKSLKKLKNGTDSLSRDEKIAALKECLSAIGTQIEKALVEKEAEGADVAKWRKHCWVFASFFWPRQGVSASKLMDIHQKLVKESSPSPPTKSKAKTKRKSEVDDRPKKKIKVETSD</sequence>
<dbReference type="GO" id="GO:0016887">
    <property type="term" value="F:ATP hydrolysis activity"/>
    <property type="evidence" value="ECO:0007669"/>
    <property type="project" value="TreeGrafter"/>
</dbReference>
<feature type="domain" description="Helicase C-terminal" evidence="17">
    <location>
        <begin position="1036"/>
        <end position="1195"/>
    </location>
</feature>
<evidence type="ECO:0000256" key="7">
    <source>
        <dbReference type="ARBA" id="ARBA00022806"/>
    </source>
</evidence>
<feature type="compositionally biased region" description="Acidic residues" evidence="14">
    <location>
        <begin position="347"/>
        <end position="365"/>
    </location>
</feature>
<dbReference type="PROSITE" id="PS51192">
    <property type="entry name" value="HELICASE_ATP_BIND_1"/>
    <property type="match status" value="1"/>
</dbReference>
<dbReference type="InterPro" id="IPR014001">
    <property type="entry name" value="Helicase_ATP-bd"/>
</dbReference>
<feature type="compositionally biased region" description="Polar residues" evidence="14">
    <location>
        <begin position="304"/>
        <end position="344"/>
    </location>
</feature>
<evidence type="ECO:0000313" key="18">
    <source>
        <dbReference type="EMBL" id="RXK37918.1"/>
    </source>
</evidence>
<evidence type="ECO:0000256" key="14">
    <source>
        <dbReference type="SAM" id="MobiDB-lite"/>
    </source>
</evidence>
<dbReference type="STRING" id="5217.A0A4Q1BJM0"/>
<dbReference type="CDD" id="cd18793">
    <property type="entry name" value="SF2_C_SNF"/>
    <property type="match status" value="1"/>
</dbReference>
<dbReference type="Gene3D" id="2.40.50.40">
    <property type="match status" value="2"/>
</dbReference>
<evidence type="ECO:0000256" key="3">
    <source>
        <dbReference type="ARBA" id="ARBA00012551"/>
    </source>
</evidence>
<feature type="region of interest" description="Disordered" evidence="14">
    <location>
        <begin position="1752"/>
        <end position="1788"/>
    </location>
</feature>
<keyword evidence="4" id="KW-0677">Repeat</keyword>
<protein>
    <recommendedName>
        <fullName evidence="3">DNA helicase</fullName>
        <ecNumber evidence="3">3.6.4.12</ecNumber>
    </recommendedName>
</protein>
<feature type="region of interest" description="Disordered" evidence="14">
    <location>
        <begin position="258"/>
        <end position="488"/>
    </location>
</feature>
<dbReference type="InterPro" id="IPR016197">
    <property type="entry name" value="Chromo-like_dom_sf"/>
</dbReference>
<dbReference type="EC" id="3.6.4.12" evidence="3"/>
<dbReference type="GO" id="GO:0034728">
    <property type="term" value="P:nucleosome organization"/>
    <property type="evidence" value="ECO:0007669"/>
    <property type="project" value="TreeGrafter"/>
</dbReference>
<dbReference type="Pfam" id="PF00271">
    <property type="entry name" value="Helicase_C"/>
    <property type="match status" value="1"/>
</dbReference>
<evidence type="ECO:0000256" key="4">
    <source>
        <dbReference type="ARBA" id="ARBA00022737"/>
    </source>
</evidence>
<dbReference type="SUPFAM" id="SSF52540">
    <property type="entry name" value="P-loop containing nucleoside triphosphate hydrolases"/>
    <property type="match status" value="2"/>
</dbReference>
<dbReference type="GO" id="GO:0005634">
    <property type="term" value="C:nucleus"/>
    <property type="evidence" value="ECO:0007669"/>
    <property type="project" value="UniProtKB-SubCell"/>
</dbReference>
<evidence type="ECO:0000256" key="13">
    <source>
        <dbReference type="ARBA" id="ARBA00023242"/>
    </source>
</evidence>
<dbReference type="InterPro" id="IPR038718">
    <property type="entry name" value="SNF2-like_sf"/>
</dbReference>
<evidence type="ECO:0000256" key="1">
    <source>
        <dbReference type="ARBA" id="ARBA00004123"/>
    </source>
</evidence>
<dbReference type="PANTHER" id="PTHR45623:SF14">
    <property type="entry name" value="CHROMODOMAIN-HELICASE-DNA-BINDING PROTEIN 1"/>
    <property type="match status" value="1"/>
</dbReference>
<dbReference type="InterPro" id="IPR000330">
    <property type="entry name" value="SNF2_N"/>
</dbReference>
<dbReference type="SMART" id="SM00487">
    <property type="entry name" value="DEXDc"/>
    <property type="match status" value="1"/>
</dbReference>
<feature type="compositionally biased region" description="Basic and acidic residues" evidence="14">
    <location>
        <begin position="426"/>
        <end position="439"/>
    </location>
</feature>
<feature type="domain" description="Chromo" evidence="15">
    <location>
        <begin position="637"/>
        <end position="701"/>
    </location>
</feature>
<dbReference type="InterPro" id="IPR049730">
    <property type="entry name" value="SNF2/RAD54-like_C"/>
</dbReference>
<dbReference type="InterPro" id="IPR056302">
    <property type="entry name" value="CHD1-2/Hrp3_HTH"/>
</dbReference>
<dbReference type="GO" id="GO:0005524">
    <property type="term" value="F:ATP binding"/>
    <property type="evidence" value="ECO:0007669"/>
    <property type="project" value="UniProtKB-KW"/>
</dbReference>
<evidence type="ECO:0000259" key="15">
    <source>
        <dbReference type="PROSITE" id="PS50013"/>
    </source>
</evidence>
<feature type="compositionally biased region" description="Basic and acidic residues" evidence="14">
    <location>
        <begin position="1771"/>
        <end position="1788"/>
    </location>
</feature>
<dbReference type="EMBL" id="SDIL01000057">
    <property type="protein sequence ID" value="RXK37918.1"/>
    <property type="molecule type" value="Genomic_DNA"/>
</dbReference>
<dbReference type="SMART" id="SM00298">
    <property type="entry name" value="CHROMO"/>
    <property type="match status" value="2"/>
</dbReference>
<proteinExistence type="inferred from homology"/>
<evidence type="ECO:0000256" key="5">
    <source>
        <dbReference type="ARBA" id="ARBA00022741"/>
    </source>
</evidence>
<feature type="compositionally biased region" description="Acidic residues" evidence="14">
    <location>
        <begin position="376"/>
        <end position="411"/>
    </location>
</feature>
<feature type="region of interest" description="Disordered" evidence="14">
    <location>
        <begin position="1297"/>
        <end position="1361"/>
    </location>
</feature>
<organism evidence="18 19">
    <name type="scientific">Tremella mesenterica</name>
    <name type="common">Jelly fungus</name>
    <dbReference type="NCBI Taxonomy" id="5217"/>
    <lineage>
        <taxon>Eukaryota</taxon>
        <taxon>Fungi</taxon>
        <taxon>Dikarya</taxon>
        <taxon>Basidiomycota</taxon>
        <taxon>Agaricomycotina</taxon>
        <taxon>Tremellomycetes</taxon>
        <taxon>Tremellales</taxon>
        <taxon>Tremellaceae</taxon>
        <taxon>Tremella</taxon>
    </lineage>
</organism>
<keyword evidence="10" id="KW-0805">Transcription regulation</keyword>
<dbReference type="Proteomes" id="UP000289152">
    <property type="component" value="Unassembled WGS sequence"/>
</dbReference>
<feature type="compositionally biased region" description="Polar residues" evidence="14">
    <location>
        <begin position="258"/>
        <end position="284"/>
    </location>
</feature>
<dbReference type="PROSITE" id="PS50013">
    <property type="entry name" value="CHROMO_2"/>
    <property type="match status" value="2"/>
</dbReference>
<evidence type="ECO:0000256" key="10">
    <source>
        <dbReference type="ARBA" id="ARBA00023015"/>
    </source>
</evidence>
<dbReference type="FunCoup" id="A0A4Q1BJM0">
    <property type="interactions" value="471"/>
</dbReference>
<feature type="region of interest" description="Disordered" evidence="14">
    <location>
        <begin position="176"/>
        <end position="196"/>
    </location>
</feature>
<dbReference type="InterPro" id="IPR027417">
    <property type="entry name" value="P-loop_NTPase"/>
</dbReference>
<feature type="domain" description="Chromo" evidence="15">
    <location>
        <begin position="532"/>
        <end position="592"/>
    </location>
</feature>
<evidence type="ECO:0000256" key="2">
    <source>
        <dbReference type="ARBA" id="ARBA00009220"/>
    </source>
</evidence>
<dbReference type="InterPro" id="IPR025260">
    <property type="entry name" value="CHD1-like_C"/>
</dbReference>
<dbReference type="Gene3D" id="3.40.50.300">
    <property type="entry name" value="P-loop containing nucleotide triphosphate hydrolases"/>
    <property type="match status" value="1"/>
</dbReference>
<dbReference type="PANTHER" id="PTHR45623">
    <property type="entry name" value="CHROMODOMAIN-HELICASE-DNA-BINDING PROTEIN 3-RELATED-RELATED"/>
    <property type="match status" value="1"/>
</dbReference>
<comment type="subcellular location">
    <subcellularLocation>
        <location evidence="1">Nucleus</location>
    </subcellularLocation>
</comment>
<dbReference type="Gene3D" id="3.40.50.10810">
    <property type="entry name" value="Tandem AAA-ATPase domain"/>
    <property type="match status" value="1"/>
</dbReference>
<keyword evidence="9" id="KW-0156">Chromatin regulator</keyword>
<dbReference type="InParanoid" id="A0A4Q1BJM0"/>
<dbReference type="GO" id="GO:0003678">
    <property type="term" value="F:DNA helicase activity"/>
    <property type="evidence" value="ECO:0007669"/>
    <property type="project" value="UniProtKB-EC"/>
</dbReference>
<dbReference type="Pfam" id="PF13907">
    <property type="entry name" value="CHD1-like_C"/>
    <property type="match status" value="1"/>
</dbReference>
<keyword evidence="19" id="KW-1185">Reference proteome</keyword>
<evidence type="ECO:0000256" key="8">
    <source>
        <dbReference type="ARBA" id="ARBA00022840"/>
    </source>
</evidence>
<evidence type="ECO:0000256" key="11">
    <source>
        <dbReference type="ARBA" id="ARBA00023125"/>
    </source>
</evidence>
<keyword evidence="7 18" id="KW-0347">Helicase</keyword>
<dbReference type="GO" id="GO:0003677">
    <property type="term" value="F:DNA binding"/>
    <property type="evidence" value="ECO:0007669"/>
    <property type="project" value="UniProtKB-KW"/>
</dbReference>
<dbReference type="PROSITE" id="PS51194">
    <property type="entry name" value="HELICASE_CTER"/>
    <property type="match status" value="1"/>
</dbReference>
<keyword evidence="13" id="KW-0539">Nucleus</keyword>
<dbReference type="CDD" id="cd18659">
    <property type="entry name" value="CD2_tandem"/>
    <property type="match status" value="1"/>
</dbReference>
<evidence type="ECO:0000256" key="9">
    <source>
        <dbReference type="ARBA" id="ARBA00022853"/>
    </source>
</evidence>
<dbReference type="Pfam" id="PF23588">
    <property type="entry name" value="HTH_CHD1_Hrp3"/>
    <property type="match status" value="1"/>
</dbReference>
<evidence type="ECO:0000259" key="16">
    <source>
        <dbReference type="PROSITE" id="PS51192"/>
    </source>
</evidence>
<evidence type="ECO:0000256" key="6">
    <source>
        <dbReference type="ARBA" id="ARBA00022801"/>
    </source>
</evidence>
<dbReference type="VEuPathDB" id="FungiDB:TREMEDRAFT_69728"/>
<evidence type="ECO:0000259" key="17">
    <source>
        <dbReference type="PROSITE" id="PS51194"/>
    </source>
</evidence>
<accession>A0A4Q1BJM0</accession>
<feature type="region of interest" description="Disordered" evidence="14">
    <location>
        <begin position="39"/>
        <end position="67"/>
    </location>
</feature>
<dbReference type="GO" id="GO:0003682">
    <property type="term" value="F:chromatin binding"/>
    <property type="evidence" value="ECO:0007669"/>
    <property type="project" value="TreeGrafter"/>
</dbReference>
<dbReference type="SMART" id="SM00490">
    <property type="entry name" value="HELICc"/>
    <property type="match status" value="1"/>
</dbReference>
<feature type="domain" description="Helicase ATP-binding" evidence="16">
    <location>
        <begin position="741"/>
        <end position="909"/>
    </location>
</feature>
<keyword evidence="6" id="KW-0378">Hydrolase</keyword>
<feature type="compositionally biased region" description="Basic and acidic residues" evidence="14">
    <location>
        <begin position="450"/>
        <end position="464"/>
    </location>
</feature>
<gene>
    <name evidence="18" type="ORF">M231_04807</name>
</gene>
<dbReference type="PROSITE" id="PS00598">
    <property type="entry name" value="CHROMO_1"/>
    <property type="match status" value="1"/>
</dbReference>
<dbReference type="SMART" id="SM01176">
    <property type="entry name" value="DUF4208"/>
    <property type="match status" value="1"/>
</dbReference>
<keyword evidence="12" id="KW-0804">Transcription</keyword>
<dbReference type="Pfam" id="PF00176">
    <property type="entry name" value="SNF2-rel_dom"/>
    <property type="match status" value="1"/>
</dbReference>
<dbReference type="InterPro" id="IPR023779">
    <property type="entry name" value="Chromodomain_CS"/>
</dbReference>
<dbReference type="OrthoDB" id="5857104at2759"/>
<evidence type="ECO:0000313" key="19">
    <source>
        <dbReference type="Proteomes" id="UP000289152"/>
    </source>
</evidence>
<feature type="compositionally biased region" description="Polar residues" evidence="14">
    <location>
        <begin position="39"/>
        <end position="54"/>
    </location>
</feature>
<keyword evidence="5" id="KW-0547">Nucleotide-binding</keyword>
<dbReference type="Gene3D" id="1.10.10.60">
    <property type="entry name" value="Homeodomain-like"/>
    <property type="match status" value="1"/>
</dbReference>
<dbReference type="GO" id="GO:0140658">
    <property type="term" value="F:ATP-dependent chromatin remodeler activity"/>
    <property type="evidence" value="ECO:0007669"/>
    <property type="project" value="TreeGrafter"/>
</dbReference>
<feature type="region of interest" description="Disordered" evidence="14">
    <location>
        <begin position="1609"/>
        <end position="1662"/>
    </location>
</feature>
<dbReference type="InterPro" id="IPR000953">
    <property type="entry name" value="Chromo/chromo_shadow_dom"/>
</dbReference>
<feature type="compositionally biased region" description="Basic residues" evidence="14">
    <location>
        <begin position="416"/>
        <end position="425"/>
    </location>
</feature>
<comment type="caution">
    <text evidence="18">The sequence shown here is derived from an EMBL/GenBank/DDBJ whole genome shotgun (WGS) entry which is preliminary data.</text>
</comment>
<name>A0A4Q1BJM0_TREME</name>
<dbReference type="GO" id="GO:0000785">
    <property type="term" value="C:chromatin"/>
    <property type="evidence" value="ECO:0007669"/>
    <property type="project" value="TreeGrafter"/>
</dbReference>
<comment type="similarity">
    <text evidence="2">Belongs to the SNF2/RAD54 helicase family. SWR1 subfamily.</text>
</comment>